<evidence type="ECO:0000256" key="1">
    <source>
        <dbReference type="SAM" id="MobiDB-lite"/>
    </source>
</evidence>
<organism evidence="5 6">
    <name type="scientific">Martelella mediterranea</name>
    <dbReference type="NCBI Taxonomy" id="293089"/>
    <lineage>
        <taxon>Bacteria</taxon>
        <taxon>Pseudomonadati</taxon>
        <taxon>Pseudomonadota</taxon>
        <taxon>Alphaproteobacteria</taxon>
        <taxon>Hyphomicrobiales</taxon>
        <taxon>Aurantimonadaceae</taxon>
        <taxon>Martelella</taxon>
    </lineage>
</organism>
<evidence type="ECO:0000259" key="3">
    <source>
        <dbReference type="Pfam" id="PF09972"/>
    </source>
</evidence>
<protein>
    <submittedName>
        <fullName evidence="5">Putative membrane protein DUF2207</fullName>
    </submittedName>
</protein>
<feature type="domain" description="DUF2207" evidence="3">
    <location>
        <begin position="74"/>
        <end position="265"/>
    </location>
</feature>
<keyword evidence="6" id="KW-1185">Reference proteome</keyword>
<dbReference type="Pfam" id="PF20990">
    <property type="entry name" value="DUF2207_C"/>
    <property type="match status" value="1"/>
</dbReference>
<evidence type="ECO:0000313" key="5">
    <source>
        <dbReference type="EMBL" id="TCT28802.1"/>
    </source>
</evidence>
<keyword evidence="2" id="KW-1133">Transmembrane helix</keyword>
<feature type="transmembrane region" description="Helical" evidence="2">
    <location>
        <begin position="466"/>
        <end position="484"/>
    </location>
</feature>
<feature type="transmembrane region" description="Helical" evidence="2">
    <location>
        <begin position="521"/>
        <end position="542"/>
    </location>
</feature>
<dbReference type="Pfam" id="PF09972">
    <property type="entry name" value="DUF2207"/>
    <property type="match status" value="1"/>
</dbReference>
<reference evidence="5 6" key="1">
    <citation type="submission" date="2019-03" db="EMBL/GenBank/DDBJ databases">
        <title>Freshwater and sediment microbial communities from various areas in North America, analyzing microbe dynamics in response to fracking.</title>
        <authorList>
            <person name="Lamendella R."/>
        </authorList>
    </citation>
    <scope>NUCLEOTIDE SEQUENCE [LARGE SCALE GENOMIC DNA]</scope>
    <source>
        <strain evidence="5 6">175.2</strain>
    </source>
</reference>
<keyword evidence="2" id="KW-0812">Transmembrane</keyword>
<evidence type="ECO:0000259" key="4">
    <source>
        <dbReference type="Pfam" id="PF20990"/>
    </source>
</evidence>
<feature type="domain" description="Predicted membrane protein YciQ-like C-terminal" evidence="4">
    <location>
        <begin position="327"/>
        <end position="602"/>
    </location>
</feature>
<feature type="transmembrane region" description="Helical" evidence="2">
    <location>
        <begin position="496"/>
        <end position="515"/>
    </location>
</feature>
<keyword evidence="2" id="KW-0472">Membrane</keyword>
<sequence>MLFHRAIRPRHPDSPHQKPGPSAAFFMKSRSIFQTFFSGRQRAFGGSRACAARPVVAAVLLVLIWLSPASARERIERFESDIAIGPTGRLDITETIAIKAEGYRIEHGIFRDLPIAGRTAEGGVDPGALQIFSATLDGKPVPMRVARRSDYIRIFLGDAGTDLEPGVHTFRLSYRTGPQIENRDGQDEFYWNVTGTYWAFPIDNASATIRLPDGAAATQVAGYTGPLGATRAEVSRGLSPDGGTVDVSTYRILDPEEGLTVAVGFPKGFVSEPAAAERFRWWVRRNPGVAISVTGLGALGLLFLFVSRRIRRPGEEHAGRYPVVERRKPPRGTTPAQVQYISMRRMLGHSALLATVINLGLRGLMTIVPEGKAWRIVLDAGDTGPLAPEEEALVSGVRAEGGSVLVERKNRQTLRRLYGDFARAVRTTHGRRYYAPNGKWKLAAAFLCSGLAAALALTGMDGEGWILAYGPLLPILLGLAFAGFDARASADTISNAAGNGMGGGLVASAGLWLVTGFFTGAFGWATALGLVATPVLFWWFAARIGQPTEEGRAREAEIAGLRLYLERVGDMRHANRSERDALPALLPFAVALDMKSEWSRAFDSVMDAGSGTINPIPFGLHPTFYDTGANGATIFGACQALSTNLTACISPNGSGSGGGFSGGGFSGGGGGGGGGGGW</sequence>
<feature type="transmembrane region" description="Helical" evidence="2">
    <location>
        <begin position="440"/>
        <end position="460"/>
    </location>
</feature>
<evidence type="ECO:0000256" key="2">
    <source>
        <dbReference type="SAM" id="Phobius"/>
    </source>
</evidence>
<dbReference type="InterPro" id="IPR018702">
    <property type="entry name" value="DUF2207"/>
</dbReference>
<dbReference type="Proteomes" id="UP000295097">
    <property type="component" value="Unassembled WGS sequence"/>
</dbReference>
<accession>A0A4R3NCX8</accession>
<feature type="transmembrane region" description="Helical" evidence="2">
    <location>
        <begin position="288"/>
        <end position="306"/>
    </location>
</feature>
<dbReference type="EMBL" id="SMAR01000058">
    <property type="protein sequence ID" value="TCT28802.1"/>
    <property type="molecule type" value="Genomic_DNA"/>
</dbReference>
<evidence type="ECO:0000313" key="6">
    <source>
        <dbReference type="Proteomes" id="UP000295097"/>
    </source>
</evidence>
<dbReference type="AlphaFoldDB" id="A0A4R3NCX8"/>
<proteinExistence type="predicted"/>
<name>A0A4R3NCX8_9HYPH</name>
<gene>
    <name evidence="5" type="ORF">EDC90_10586</name>
</gene>
<feature type="region of interest" description="Disordered" evidence="1">
    <location>
        <begin position="1"/>
        <end position="21"/>
    </location>
</feature>
<comment type="caution">
    <text evidence="5">The sequence shown here is derived from an EMBL/GenBank/DDBJ whole genome shotgun (WGS) entry which is preliminary data.</text>
</comment>
<dbReference type="InterPro" id="IPR048389">
    <property type="entry name" value="YciQ-like_C"/>
</dbReference>